<dbReference type="OrthoDB" id="566238at2759"/>
<evidence type="ECO:0000256" key="1">
    <source>
        <dbReference type="SAM" id="MobiDB-lite"/>
    </source>
</evidence>
<dbReference type="InterPro" id="IPR036873">
    <property type="entry name" value="Rhodanese-like_dom_sf"/>
</dbReference>
<protein>
    <recommendedName>
        <fullName evidence="2">Rhodanese domain-containing protein</fullName>
    </recommendedName>
</protein>
<dbReference type="GO" id="GO:0004792">
    <property type="term" value="F:thiosulfate-cyanide sulfurtransferase activity"/>
    <property type="evidence" value="ECO:0007669"/>
    <property type="project" value="TreeGrafter"/>
</dbReference>
<name>A0A0D2BVM2_9EURO</name>
<dbReference type="RefSeq" id="XP_016261708.1">
    <property type="nucleotide sequence ID" value="XM_016408228.1"/>
</dbReference>
<dbReference type="CDD" id="cd01519">
    <property type="entry name" value="RHOD_HSP67B2"/>
    <property type="match status" value="1"/>
</dbReference>
<dbReference type="AlphaFoldDB" id="A0A0D2BVM2"/>
<dbReference type="GeneID" id="27359117"/>
<keyword evidence="4" id="KW-1185">Reference proteome</keyword>
<sequence length="196" mass="21442">MSSKRALTTLSNSLKKHLSCPLGVASISSSSTHVHPQPVSPAARPPSRVTSAMPMRQPRRHFTTTLARRKEDPSSTSKIYSMADIQSLTESPDPHRILIDVREPAELKSTGKIPGSYNLPISASDAYFLPAEEFEERFGFQKPGKEDEVIFYCKAGVRGKAAAQLARQAGFGGKIGEFPGSWLEWDAKGGKVERET</sequence>
<dbReference type="EMBL" id="KN847337">
    <property type="protein sequence ID" value="KIW41492.1"/>
    <property type="molecule type" value="Genomic_DNA"/>
</dbReference>
<dbReference type="SUPFAM" id="SSF52821">
    <property type="entry name" value="Rhodanese/Cell cycle control phosphatase"/>
    <property type="match status" value="1"/>
</dbReference>
<dbReference type="Gene3D" id="3.40.250.10">
    <property type="entry name" value="Rhodanese-like domain"/>
    <property type="match status" value="1"/>
</dbReference>
<dbReference type="VEuPathDB" id="FungiDB:PV06_07043"/>
<accession>A0A0D2BVM2</accession>
<evidence type="ECO:0000313" key="4">
    <source>
        <dbReference type="Proteomes" id="UP000053342"/>
    </source>
</evidence>
<feature type="domain" description="Rhodanese" evidence="2">
    <location>
        <begin position="92"/>
        <end position="194"/>
    </location>
</feature>
<reference evidence="3 4" key="1">
    <citation type="submission" date="2015-01" db="EMBL/GenBank/DDBJ databases">
        <title>The Genome Sequence of Exophiala oligosperma CBS72588.</title>
        <authorList>
            <consortium name="The Broad Institute Genomics Platform"/>
            <person name="Cuomo C."/>
            <person name="de Hoog S."/>
            <person name="Gorbushina A."/>
            <person name="Stielow B."/>
            <person name="Teixiera M."/>
            <person name="Abouelleil A."/>
            <person name="Chapman S.B."/>
            <person name="Priest M."/>
            <person name="Young S.K."/>
            <person name="Wortman J."/>
            <person name="Nusbaum C."/>
            <person name="Birren B."/>
        </authorList>
    </citation>
    <scope>NUCLEOTIDE SEQUENCE [LARGE SCALE GENOMIC DNA]</scope>
    <source>
        <strain evidence="3 4">CBS 72588</strain>
    </source>
</reference>
<dbReference type="Proteomes" id="UP000053342">
    <property type="component" value="Unassembled WGS sequence"/>
</dbReference>
<feature type="region of interest" description="Disordered" evidence="1">
    <location>
        <begin position="27"/>
        <end position="60"/>
    </location>
</feature>
<dbReference type="Pfam" id="PF00581">
    <property type="entry name" value="Rhodanese"/>
    <property type="match status" value="1"/>
</dbReference>
<dbReference type="PANTHER" id="PTHR44086">
    <property type="entry name" value="THIOSULFATE SULFURTRANSFERASE RDL2, MITOCHONDRIAL-RELATED"/>
    <property type="match status" value="1"/>
</dbReference>
<dbReference type="InterPro" id="IPR001763">
    <property type="entry name" value="Rhodanese-like_dom"/>
</dbReference>
<proteinExistence type="predicted"/>
<dbReference type="PROSITE" id="PS50206">
    <property type="entry name" value="RHODANESE_3"/>
    <property type="match status" value="1"/>
</dbReference>
<organism evidence="3 4">
    <name type="scientific">Exophiala oligosperma</name>
    <dbReference type="NCBI Taxonomy" id="215243"/>
    <lineage>
        <taxon>Eukaryota</taxon>
        <taxon>Fungi</taxon>
        <taxon>Dikarya</taxon>
        <taxon>Ascomycota</taxon>
        <taxon>Pezizomycotina</taxon>
        <taxon>Eurotiomycetes</taxon>
        <taxon>Chaetothyriomycetidae</taxon>
        <taxon>Chaetothyriales</taxon>
        <taxon>Herpotrichiellaceae</taxon>
        <taxon>Exophiala</taxon>
    </lineage>
</organism>
<dbReference type="GO" id="GO:0005739">
    <property type="term" value="C:mitochondrion"/>
    <property type="evidence" value="ECO:0007669"/>
    <property type="project" value="TreeGrafter"/>
</dbReference>
<dbReference type="PANTHER" id="PTHR44086:SF10">
    <property type="entry name" value="THIOSULFATE SULFURTRANSFERASE_RHODANESE-LIKE DOMAIN-CONTAINING PROTEIN 3"/>
    <property type="match status" value="1"/>
</dbReference>
<gene>
    <name evidence="3" type="ORF">PV06_07043</name>
</gene>
<dbReference type="HOGENOM" id="CLU_089574_0_0_1"/>
<evidence type="ECO:0000313" key="3">
    <source>
        <dbReference type="EMBL" id="KIW41492.1"/>
    </source>
</evidence>
<evidence type="ECO:0000259" key="2">
    <source>
        <dbReference type="PROSITE" id="PS50206"/>
    </source>
</evidence>
<dbReference type="SMART" id="SM00450">
    <property type="entry name" value="RHOD"/>
    <property type="match status" value="1"/>
</dbReference>
<dbReference type="STRING" id="215243.A0A0D2BVM2"/>